<feature type="signal peptide" evidence="2">
    <location>
        <begin position="1"/>
        <end position="21"/>
    </location>
</feature>
<accession>A0A175RB13</accession>
<keyword evidence="2" id="KW-0732">Signal</keyword>
<evidence type="ECO:0000256" key="1">
    <source>
        <dbReference type="SAM" id="MobiDB-lite"/>
    </source>
</evidence>
<organism evidence="3 4">
    <name type="scientific">Aureimonas ureilytica</name>
    <dbReference type="NCBI Taxonomy" id="401562"/>
    <lineage>
        <taxon>Bacteria</taxon>
        <taxon>Pseudomonadati</taxon>
        <taxon>Pseudomonadota</taxon>
        <taxon>Alphaproteobacteria</taxon>
        <taxon>Hyphomicrobiales</taxon>
        <taxon>Aurantimonadaceae</taxon>
        <taxon>Aureimonas</taxon>
    </lineage>
</organism>
<name>A0A175RB13_9HYPH</name>
<sequence length="215" mass="22958">MTSATTRLRVLALIGCTTALSGCMGPTYGTGVSQGQQLFNDIDNAVSLGGSNKPRVDYSPRAELVKPKSIGALPPPRDAVVDPNLPESPEMRRGRLHAAAPNPDGVLPVGFMTSKKDGMDVETPAASFRRQQDDDNSWIDPRTMAGQRTQASAARVVGQQGSPDQRKYLSEPPLTYRQPAATAPVGDPGEDEEVKERRAKGTTSVASKLGSLWPF</sequence>
<feature type="chain" id="PRO_5008041750" description="Lipoprotein" evidence="2">
    <location>
        <begin position="22"/>
        <end position="215"/>
    </location>
</feature>
<reference evidence="3 4" key="1">
    <citation type="journal article" date="2016" name="Front. Microbiol.">
        <title>Genomic Resource of Rice Seed Associated Bacteria.</title>
        <authorList>
            <person name="Midha S."/>
            <person name="Bansal K."/>
            <person name="Sharma S."/>
            <person name="Kumar N."/>
            <person name="Patil P.P."/>
            <person name="Chaudhry V."/>
            <person name="Patil P.B."/>
        </authorList>
    </citation>
    <scope>NUCLEOTIDE SEQUENCE [LARGE SCALE GENOMIC DNA]</scope>
    <source>
        <strain evidence="3 4">NS226</strain>
    </source>
</reference>
<dbReference type="Proteomes" id="UP000078272">
    <property type="component" value="Unassembled WGS sequence"/>
</dbReference>
<dbReference type="AlphaFoldDB" id="A0A175RB13"/>
<dbReference type="PATRIC" id="fig|401562.3.peg.1571"/>
<evidence type="ECO:0000256" key="2">
    <source>
        <dbReference type="SAM" id="SignalP"/>
    </source>
</evidence>
<protein>
    <recommendedName>
        <fullName evidence="5">Lipoprotein</fullName>
    </recommendedName>
</protein>
<dbReference type="RefSeq" id="WP_058634946.1">
    <property type="nucleotide sequence ID" value="NZ_LDPZ01000020.1"/>
</dbReference>
<evidence type="ECO:0008006" key="5">
    <source>
        <dbReference type="Google" id="ProtNLM"/>
    </source>
</evidence>
<gene>
    <name evidence="3" type="ORF">NS226_10475</name>
</gene>
<feature type="region of interest" description="Disordered" evidence="1">
    <location>
        <begin position="153"/>
        <end position="215"/>
    </location>
</feature>
<comment type="caution">
    <text evidence="3">The sequence shown here is derived from an EMBL/GenBank/DDBJ whole genome shotgun (WGS) entry which is preliminary data.</text>
</comment>
<dbReference type="EMBL" id="LDPZ01000020">
    <property type="protein sequence ID" value="KTQ95819.1"/>
    <property type="molecule type" value="Genomic_DNA"/>
</dbReference>
<feature type="region of interest" description="Disordered" evidence="1">
    <location>
        <begin position="119"/>
        <end position="138"/>
    </location>
</feature>
<evidence type="ECO:0000313" key="3">
    <source>
        <dbReference type="EMBL" id="KTQ95819.1"/>
    </source>
</evidence>
<evidence type="ECO:0000313" key="4">
    <source>
        <dbReference type="Proteomes" id="UP000078272"/>
    </source>
</evidence>
<dbReference type="PROSITE" id="PS51257">
    <property type="entry name" value="PROKAR_LIPOPROTEIN"/>
    <property type="match status" value="1"/>
</dbReference>
<proteinExistence type="predicted"/>
<dbReference type="OrthoDB" id="7835439at2"/>